<name>A0A9P3FAN5_9PEZI</name>
<dbReference type="Gene3D" id="3.50.50.60">
    <property type="entry name" value="FAD/NAD(P)-binding domain"/>
    <property type="match status" value="2"/>
</dbReference>
<evidence type="ECO:0000259" key="4">
    <source>
        <dbReference type="Pfam" id="PF07992"/>
    </source>
</evidence>
<dbReference type="PRINTS" id="PR00469">
    <property type="entry name" value="PNDRDTASEII"/>
</dbReference>
<dbReference type="GeneID" id="68289368"/>
<dbReference type="PANTHER" id="PTHR48105">
    <property type="entry name" value="THIOREDOXIN REDUCTASE 1-RELATED-RELATED"/>
    <property type="match status" value="1"/>
</dbReference>
<evidence type="ECO:0000256" key="3">
    <source>
        <dbReference type="ARBA" id="ARBA00023002"/>
    </source>
</evidence>
<dbReference type="GO" id="GO:0016491">
    <property type="term" value="F:oxidoreductase activity"/>
    <property type="evidence" value="ECO:0007669"/>
    <property type="project" value="UniProtKB-KW"/>
</dbReference>
<dbReference type="InterPro" id="IPR023753">
    <property type="entry name" value="FAD/NAD-binding_dom"/>
</dbReference>
<dbReference type="RefSeq" id="XP_044654943.1">
    <property type="nucleotide sequence ID" value="XM_044799008.1"/>
</dbReference>
<gene>
    <name evidence="5" type="ORF">CKM354_000379300</name>
</gene>
<keyword evidence="2" id="KW-0285">Flavoprotein</keyword>
<dbReference type="Pfam" id="PF07992">
    <property type="entry name" value="Pyr_redox_2"/>
    <property type="match status" value="1"/>
</dbReference>
<dbReference type="AlphaFoldDB" id="A0A9P3FAN5"/>
<evidence type="ECO:0000313" key="6">
    <source>
        <dbReference type="Proteomes" id="UP000825890"/>
    </source>
</evidence>
<dbReference type="GO" id="GO:0097237">
    <property type="term" value="P:cellular response to toxic substance"/>
    <property type="evidence" value="ECO:0007669"/>
    <property type="project" value="UniProtKB-ARBA"/>
</dbReference>
<dbReference type="EMBL" id="BOLY01000002">
    <property type="protein sequence ID" value="GIZ40456.1"/>
    <property type="molecule type" value="Genomic_DNA"/>
</dbReference>
<organism evidence="5 6">
    <name type="scientific">Cercospora kikuchii</name>
    <dbReference type="NCBI Taxonomy" id="84275"/>
    <lineage>
        <taxon>Eukaryota</taxon>
        <taxon>Fungi</taxon>
        <taxon>Dikarya</taxon>
        <taxon>Ascomycota</taxon>
        <taxon>Pezizomycotina</taxon>
        <taxon>Dothideomycetes</taxon>
        <taxon>Dothideomycetidae</taxon>
        <taxon>Mycosphaerellales</taxon>
        <taxon>Mycosphaerellaceae</taxon>
        <taxon>Cercospora</taxon>
    </lineage>
</organism>
<evidence type="ECO:0000256" key="1">
    <source>
        <dbReference type="ARBA" id="ARBA00009333"/>
    </source>
</evidence>
<dbReference type="OrthoDB" id="3646494at2759"/>
<dbReference type="SUPFAM" id="SSF51905">
    <property type="entry name" value="FAD/NAD(P)-binding domain"/>
    <property type="match status" value="1"/>
</dbReference>
<evidence type="ECO:0000313" key="5">
    <source>
        <dbReference type="EMBL" id="GIZ40456.1"/>
    </source>
</evidence>
<comment type="similarity">
    <text evidence="1">Belongs to the class-II pyridine nucleotide-disulfide oxidoreductase family.</text>
</comment>
<keyword evidence="6" id="KW-1185">Reference proteome</keyword>
<dbReference type="Proteomes" id="UP000825890">
    <property type="component" value="Unassembled WGS sequence"/>
</dbReference>
<protein>
    <recommendedName>
        <fullName evidence="4">FAD/NAD(P)-binding domain-containing protein</fullName>
    </recommendedName>
</protein>
<evidence type="ECO:0000256" key="2">
    <source>
        <dbReference type="ARBA" id="ARBA00022630"/>
    </source>
</evidence>
<dbReference type="InterPro" id="IPR050097">
    <property type="entry name" value="Ferredoxin-NADP_redctase_2"/>
</dbReference>
<dbReference type="PRINTS" id="PR00368">
    <property type="entry name" value="FADPNR"/>
</dbReference>
<reference evidence="5 6" key="1">
    <citation type="submission" date="2021-01" db="EMBL/GenBank/DDBJ databases">
        <title>Cercospora kikuchii MAFF 305040 whole genome shotgun sequence.</title>
        <authorList>
            <person name="Kashiwa T."/>
            <person name="Suzuki T."/>
        </authorList>
    </citation>
    <scope>NUCLEOTIDE SEQUENCE [LARGE SCALE GENOMIC DNA]</scope>
    <source>
        <strain evidence="5 6">MAFF 305040</strain>
    </source>
</reference>
<dbReference type="InterPro" id="IPR036188">
    <property type="entry name" value="FAD/NAD-bd_sf"/>
</dbReference>
<keyword evidence="3" id="KW-0560">Oxidoreductase</keyword>
<feature type="domain" description="FAD/NAD(P)-binding" evidence="4">
    <location>
        <begin position="6"/>
        <end position="296"/>
    </location>
</feature>
<proteinExistence type="inferred from homology"/>
<sequence length="310" mass="33657">MKPLIDVLIIGGGPGGLSVATGVARQLYTAVVFDSMVYRNMRTDHMHNVLTWDHRSPGDFRAKGRADLAARYNTVTFENTKIDSIKRLDTGHFEATDAKGRIWTGKKVVLAVGCHDIMPEIPGYDEAWGRGIYHCLFCDGYEDRGVESAAVLAIGDIAKLPPALHLSRMAKRLTSNVTVYVDGNQELAKQIKESLGNDPVISVDERRISRLEKVSKQTSEIILHMEDGTKVSHGFIVHKPKSKVNGNFVEQLSLELNEMGVIKTTQPFYETTAKGVFAVGDCASPMPAVMNAVAQGTFAAGGLAAALGAE</sequence>
<accession>A0A9P3FAN5</accession>
<comment type="caution">
    <text evidence="5">The sequence shown here is derived from an EMBL/GenBank/DDBJ whole genome shotgun (WGS) entry which is preliminary data.</text>
</comment>